<reference evidence="5" key="1">
    <citation type="journal article" date="2019" name="Int. J. Syst. Evol. Microbiol.">
        <title>The Global Catalogue of Microorganisms (GCM) 10K type strain sequencing project: providing services to taxonomists for standard genome sequencing and annotation.</title>
        <authorList>
            <consortium name="The Broad Institute Genomics Platform"/>
            <consortium name="The Broad Institute Genome Sequencing Center for Infectious Disease"/>
            <person name="Wu L."/>
            <person name="Ma J."/>
        </authorList>
    </citation>
    <scope>NUCLEOTIDE SEQUENCE [LARGE SCALE GENOMIC DNA]</scope>
    <source>
        <strain evidence="5">GH52</strain>
    </source>
</reference>
<evidence type="ECO:0000256" key="2">
    <source>
        <dbReference type="ARBA" id="ARBA00023239"/>
    </source>
</evidence>
<keyword evidence="2" id="KW-0456">Lyase</keyword>
<dbReference type="InterPro" id="IPR042208">
    <property type="entry name" value="D-ser_dehydrat-like_sf"/>
</dbReference>
<dbReference type="SMART" id="SM01119">
    <property type="entry name" value="D-ser_dehydrat"/>
    <property type="match status" value="1"/>
</dbReference>
<dbReference type="GO" id="GO:0008784">
    <property type="term" value="F:alanine racemase activity"/>
    <property type="evidence" value="ECO:0007669"/>
    <property type="project" value="UniProtKB-EC"/>
</dbReference>
<comment type="caution">
    <text evidence="4">The sequence shown here is derived from an EMBL/GenBank/DDBJ whole genome shotgun (WGS) entry which is preliminary data.</text>
</comment>
<evidence type="ECO:0000313" key="4">
    <source>
        <dbReference type="EMBL" id="MFD2115530.1"/>
    </source>
</evidence>
<proteinExistence type="inferred from homology"/>
<evidence type="ECO:0000259" key="3">
    <source>
        <dbReference type="SMART" id="SM01119"/>
    </source>
</evidence>
<accession>A0ABW4YIT3</accession>
<sequence>MSFVTTEQHHRIDSTLPIDPESLQTPYVMIDLARTKRNIHHMTTTLQNISPQVTLRPHIKTHKLPQLAKMQLAAGAIGITCAKLAEAEVMAAAGINDIFIGYPLIGKLRLQRAAKLLQAGVRLIVAVDSLEGAQQLSRAASIHHVTFEIRLEIETGLRRTGVTQEQVVALALQIATLKGIHITGIFTYKGAVLAEKPTTDLAAAGKEESDIMIKVAAALREAGIAIQDISVGSTPSALHAASTEGVTEVRPGTYIFYDRMQAAYGVCQLEDCSALLWATIVSRPAPDRIIIDTGSKSLAADIQPQQDQLFLHGFGHIVGDADAIIERMNEEHGMVTVRPEATYAIGDRISIIPNHICTTINLHNFVYVKDEDGKLYQWNVAARGLVY</sequence>
<organism evidence="4 5">
    <name type="scientific">Paenibacillus yanchengensis</name>
    <dbReference type="NCBI Taxonomy" id="2035833"/>
    <lineage>
        <taxon>Bacteria</taxon>
        <taxon>Bacillati</taxon>
        <taxon>Bacillota</taxon>
        <taxon>Bacilli</taxon>
        <taxon>Bacillales</taxon>
        <taxon>Paenibacillaceae</taxon>
        <taxon>Paenibacillus</taxon>
    </lineage>
</organism>
<name>A0ABW4YIT3_9BACL</name>
<dbReference type="EMBL" id="JBHUHO010000020">
    <property type="protein sequence ID" value="MFD2115530.1"/>
    <property type="molecule type" value="Genomic_DNA"/>
</dbReference>
<dbReference type="InterPro" id="IPR001608">
    <property type="entry name" value="Ala_racemase_N"/>
</dbReference>
<keyword evidence="5" id="KW-1185">Reference proteome</keyword>
<dbReference type="SUPFAM" id="SSF51419">
    <property type="entry name" value="PLP-binding barrel"/>
    <property type="match status" value="1"/>
</dbReference>
<feature type="domain" description="D-serine dehydratase-like" evidence="3">
    <location>
        <begin position="273"/>
        <end position="370"/>
    </location>
</feature>
<dbReference type="Gene3D" id="3.20.20.10">
    <property type="entry name" value="Alanine racemase"/>
    <property type="match status" value="1"/>
</dbReference>
<evidence type="ECO:0000256" key="1">
    <source>
        <dbReference type="ARBA" id="ARBA00005323"/>
    </source>
</evidence>
<dbReference type="EC" id="5.1.1.1" evidence="4"/>
<dbReference type="InterPro" id="IPR051466">
    <property type="entry name" value="D-amino_acid_metab_enzyme"/>
</dbReference>
<keyword evidence="4" id="KW-0413">Isomerase</keyword>
<dbReference type="Pfam" id="PF01168">
    <property type="entry name" value="Ala_racemase_N"/>
    <property type="match status" value="1"/>
</dbReference>
<dbReference type="Proteomes" id="UP001597362">
    <property type="component" value="Unassembled WGS sequence"/>
</dbReference>
<protein>
    <submittedName>
        <fullName evidence="4">Alanine racemase</fullName>
        <ecNumber evidence="4">5.1.1.1</ecNumber>
    </submittedName>
</protein>
<gene>
    <name evidence="4" type="ORF">ACFSJH_07275</name>
</gene>
<dbReference type="PANTHER" id="PTHR28004:SF2">
    <property type="entry name" value="D-SERINE DEHYDRATASE"/>
    <property type="match status" value="1"/>
</dbReference>
<dbReference type="Pfam" id="PF14031">
    <property type="entry name" value="D-ser_dehydrat"/>
    <property type="match status" value="1"/>
</dbReference>
<dbReference type="RefSeq" id="WP_377770779.1">
    <property type="nucleotide sequence ID" value="NZ_JBHUHO010000020.1"/>
</dbReference>
<dbReference type="Gene3D" id="2.40.37.20">
    <property type="entry name" value="D-serine dehydratase-like domain"/>
    <property type="match status" value="1"/>
</dbReference>
<dbReference type="InterPro" id="IPR026956">
    <property type="entry name" value="D-ser_dehydrat-like_dom"/>
</dbReference>
<comment type="similarity">
    <text evidence="1">Belongs to the DSD1 family.</text>
</comment>
<dbReference type="InterPro" id="IPR029066">
    <property type="entry name" value="PLP-binding_barrel"/>
</dbReference>
<evidence type="ECO:0000313" key="5">
    <source>
        <dbReference type="Proteomes" id="UP001597362"/>
    </source>
</evidence>
<dbReference type="PANTHER" id="PTHR28004">
    <property type="entry name" value="ZGC:162816-RELATED"/>
    <property type="match status" value="1"/>
</dbReference>